<keyword evidence="1" id="KW-1133">Transmembrane helix</keyword>
<dbReference type="Proteomes" id="UP000195141">
    <property type="component" value="Chromosome"/>
</dbReference>
<evidence type="ECO:0000313" key="4">
    <source>
        <dbReference type="Proteomes" id="UP000195141"/>
    </source>
</evidence>
<proteinExistence type="predicted"/>
<feature type="transmembrane region" description="Helical" evidence="1">
    <location>
        <begin position="70"/>
        <end position="88"/>
    </location>
</feature>
<dbReference type="EMBL" id="CP147247">
    <property type="protein sequence ID" value="WYJ91283.1"/>
    <property type="molecule type" value="Genomic_DNA"/>
</dbReference>
<reference evidence="3" key="2">
    <citation type="submission" date="2017-05" db="EMBL/GenBank/DDBJ databases">
        <authorList>
            <consortium name="The Broad Institute Genomics Platform"/>
            <consortium name="The Broad Institute Genomic Center for Infectious Diseases"/>
            <person name="Earl A."/>
            <person name="Manson A."/>
            <person name="Schwartman J."/>
            <person name="Gilmore M."/>
            <person name="Abouelleil A."/>
            <person name="Cao P."/>
            <person name="Chapman S."/>
            <person name="Cusick C."/>
            <person name="Shea T."/>
            <person name="Young S."/>
            <person name="Neafsey D."/>
            <person name="Nusbaum C."/>
            <person name="Birren B."/>
        </authorList>
    </citation>
    <scope>NUCLEOTIDE SEQUENCE</scope>
    <source>
        <strain evidence="3">9E7_DIV0242</strain>
    </source>
</reference>
<dbReference type="RefSeq" id="WP_086348864.1">
    <property type="nucleotide sequence ID" value="NZ_CP147247.1"/>
</dbReference>
<accession>A0A242KAV0</accession>
<dbReference type="AlphaFoldDB" id="A0A242KAV0"/>
<dbReference type="EMBL" id="NGMM01000002">
    <property type="protein sequence ID" value="OTP17670.1"/>
    <property type="molecule type" value="Genomic_DNA"/>
</dbReference>
<reference evidence="3" key="3">
    <citation type="submission" date="2024-03" db="EMBL/GenBank/DDBJ databases">
        <title>The Genome Sequence of Enterococcus sp. DIV0242b.</title>
        <authorList>
            <consortium name="The Broad Institute Genomics Platform"/>
            <consortium name="The Broad Institute Microbial Omics Core"/>
            <consortium name="The Broad Institute Genomic Center for Infectious Diseases"/>
            <person name="Earl A."/>
            <person name="Manson A."/>
            <person name="Gilmore M."/>
            <person name="Schwartman J."/>
            <person name="Shea T."/>
            <person name="Abouelleil A."/>
            <person name="Cao P."/>
            <person name="Chapman S."/>
            <person name="Cusick C."/>
            <person name="Young S."/>
            <person name="Neafsey D."/>
            <person name="Nusbaum C."/>
            <person name="Birren B."/>
        </authorList>
    </citation>
    <scope>NUCLEOTIDE SEQUENCE</scope>
    <source>
        <strain evidence="3">9E7_DIV0242</strain>
    </source>
</reference>
<evidence type="ECO:0000313" key="3">
    <source>
        <dbReference type="EMBL" id="WYJ91283.1"/>
    </source>
</evidence>
<keyword evidence="1" id="KW-0472">Membrane</keyword>
<keyword evidence="1" id="KW-0812">Transmembrane</keyword>
<keyword evidence="4" id="KW-1185">Reference proteome</keyword>
<protein>
    <submittedName>
        <fullName evidence="2">Uncharacterized protein</fullName>
    </submittedName>
</protein>
<organism evidence="2">
    <name type="scientific">Candidatus Enterococcus clewellii</name>
    <dbReference type="NCBI Taxonomy" id="1834193"/>
    <lineage>
        <taxon>Bacteria</taxon>
        <taxon>Bacillati</taxon>
        <taxon>Bacillota</taxon>
        <taxon>Bacilli</taxon>
        <taxon>Lactobacillales</taxon>
        <taxon>Enterococcaceae</taxon>
        <taxon>Enterococcus</taxon>
    </lineage>
</organism>
<feature type="transmembrane region" description="Helical" evidence="1">
    <location>
        <begin position="6"/>
        <end position="33"/>
    </location>
</feature>
<evidence type="ECO:0000313" key="2">
    <source>
        <dbReference type="EMBL" id="OTP17670.1"/>
    </source>
</evidence>
<dbReference type="OrthoDB" id="2185431at2"/>
<name>A0A242KAV0_9ENTE</name>
<sequence>MSVLDWSFVSLLAAAFLFLFFGLLFLLLFFLTGKNFRMMKRKRPPKNKKKRKRFIRHRQLIEKQWKRQRTWMLVFLLLAGISSGGALYSRYYQRNHLAAEETEALAKSYYLLEEVNNQLNNIKEGTNPQKSIKNIQDLSSRLASYGARKPILSLSEDNQRMLKRHFVLLQELGVNLNAQTVESLQAEETYTGYLGDIERIQTSQSNVFKHFRVNESALKQKQ</sequence>
<gene>
    <name evidence="2" type="ORF">A5888_001808</name>
    <name evidence="3" type="ORF">A5888_003051</name>
</gene>
<evidence type="ECO:0000256" key="1">
    <source>
        <dbReference type="SAM" id="Phobius"/>
    </source>
</evidence>
<reference evidence="2" key="1">
    <citation type="submission" date="2017-05" db="EMBL/GenBank/DDBJ databases">
        <title>The Genome Sequence of Enterococcus sp. 9E7_DIV0242.</title>
        <authorList>
            <consortium name="The Broad Institute Genomics Platform"/>
            <consortium name="The Broad Institute Genomic Center for Infectious Diseases"/>
            <person name="Earl A."/>
            <person name="Manson A."/>
            <person name="Schwartman J."/>
            <person name="Gilmore M."/>
            <person name="Abouelleil A."/>
            <person name="Cao P."/>
            <person name="Chapman S."/>
            <person name="Cusick C."/>
            <person name="Shea T."/>
            <person name="Young S."/>
            <person name="Neafsey D."/>
            <person name="Nusbaum C."/>
            <person name="Birren B."/>
        </authorList>
    </citation>
    <scope>NUCLEOTIDE SEQUENCE [LARGE SCALE GENOMIC DNA]</scope>
    <source>
        <strain evidence="2">9E7_DIV0242</strain>
    </source>
</reference>